<feature type="chain" id="PRO_5012476533" evidence="1">
    <location>
        <begin position="17"/>
        <end position="67"/>
    </location>
</feature>
<sequence length="67" mass="7544">MKPAVIFTMLLGVAAAAPTLEGRPRDMHLVEREPGKASKAIIDIAREEEKYKHIFNKKKSDKAYGYI</sequence>
<proteinExistence type="predicted"/>
<dbReference type="EMBL" id="FJOF01000012">
    <property type="protein sequence ID" value="CZR47984.1"/>
    <property type="molecule type" value="Genomic_DNA"/>
</dbReference>
<evidence type="ECO:0000256" key="1">
    <source>
        <dbReference type="SAM" id="SignalP"/>
    </source>
</evidence>
<reference evidence="3" key="1">
    <citation type="journal article" date="2016" name="Genome Biol. Evol.">
        <title>Comparative 'omics' of the Fusarium fujikuroi species complex highlights differences in genetic potential and metabolite synthesis.</title>
        <authorList>
            <person name="Niehaus E.-M."/>
            <person name="Muensterkoetter M."/>
            <person name="Proctor R.H."/>
            <person name="Brown D.W."/>
            <person name="Sharon A."/>
            <person name="Idan Y."/>
            <person name="Oren-Young L."/>
            <person name="Sieber C.M."/>
            <person name="Novak O."/>
            <person name="Pencik A."/>
            <person name="Tarkowska D."/>
            <person name="Hromadova K."/>
            <person name="Freeman S."/>
            <person name="Maymon M."/>
            <person name="Elazar M."/>
            <person name="Youssef S.A."/>
            <person name="El-Shabrawy E.S.M."/>
            <person name="Shalaby A.B.A."/>
            <person name="Houterman P."/>
            <person name="Brock N.L."/>
            <person name="Burkhardt I."/>
            <person name="Tsavkelova E.A."/>
            <person name="Dickschat J.S."/>
            <person name="Galuszka P."/>
            <person name="Gueldener U."/>
            <person name="Tudzynski B."/>
        </authorList>
    </citation>
    <scope>NUCLEOTIDE SEQUENCE [LARGE SCALE GENOMIC DNA]</scope>
    <source>
        <strain evidence="3">ET1</strain>
    </source>
</reference>
<dbReference type="RefSeq" id="XP_031088517.1">
    <property type="nucleotide sequence ID" value="XM_031223128.1"/>
</dbReference>
<feature type="signal peptide" evidence="1">
    <location>
        <begin position="1"/>
        <end position="16"/>
    </location>
</feature>
<evidence type="ECO:0000313" key="3">
    <source>
        <dbReference type="Proteomes" id="UP000183971"/>
    </source>
</evidence>
<dbReference type="GeneID" id="42058514"/>
<dbReference type="AlphaFoldDB" id="A0A1L7W5S9"/>
<keyword evidence="3" id="KW-1185">Reference proteome</keyword>
<dbReference type="Proteomes" id="UP000183971">
    <property type="component" value="Unassembled WGS sequence"/>
</dbReference>
<organism evidence="2 3">
    <name type="scientific">Fusarium proliferatum (strain ET1)</name>
    <name type="common">Orchid endophyte fungus</name>
    <dbReference type="NCBI Taxonomy" id="1227346"/>
    <lineage>
        <taxon>Eukaryota</taxon>
        <taxon>Fungi</taxon>
        <taxon>Dikarya</taxon>
        <taxon>Ascomycota</taxon>
        <taxon>Pezizomycotina</taxon>
        <taxon>Sordariomycetes</taxon>
        <taxon>Hypocreomycetidae</taxon>
        <taxon>Hypocreales</taxon>
        <taxon>Nectriaceae</taxon>
        <taxon>Fusarium</taxon>
        <taxon>Fusarium fujikuroi species complex</taxon>
    </lineage>
</organism>
<keyword evidence="1" id="KW-0732">Signal</keyword>
<protein>
    <submittedName>
        <fullName evidence="2">Uncharacterized protein</fullName>
    </submittedName>
</protein>
<comment type="caution">
    <text evidence="2">The sequence shown here is derived from an EMBL/GenBank/DDBJ whole genome shotgun (WGS) entry which is preliminary data.</text>
</comment>
<dbReference type="VEuPathDB" id="FungiDB:FPRO_13653"/>
<gene>
    <name evidence="2" type="ORF">FPRO_13653</name>
</gene>
<name>A0A1L7W5S9_FUSPR</name>
<accession>A0A1L7W5S9</accession>
<evidence type="ECO:0000313" key="2">
    <source>
        <dbReference type="EMBL" id="CZR47984.1"/>
    </source>
</evidence>